<proteinExistence type="inferred from homology"/>
<dbReference type="Proteomes" id="UP001286456">
    <property type="component" value="Unassembled WGS sequence"/>
</dbReference>
<sequence length="262" mass="28716">MTAPSYLKLDLRSETGVAIVQLNRPEKRNAFNHAMMRELVGVLDTLEGDVEIRVIVLSGLPDGPFCSGMDIKELSQLTTDEARRISFLKNLNDAFERSTKPIIAAVIGHAVGGGFEIALASDMIYASHDATFGLPEIKIGTMPGAGGTQRLTRALGKHKAMELILTGDTISGKELERFGLVNKTFEKRQVLGEAIQLAERIAEMGREVVRRGREGVLAADAMHLADGMAREKELYYQTFGLGDFEEGVGAFLEKRAPKFKHK</sequence>
<dbReference type="InterPro" id="IPR014748">
    <property type="entry name" value="Enoyl-CoA_hydra_C"/>
</dbReference>
<evidence type="ECO:0000256" key="2">
    <source>
        <dbReference type="ARBA" id="ARBA00023239"/>
    </source>
</evidence>
<gene>
    <name evidence="3" type="ORF">B0T19DRAFT_439848</name>
</gene>
<comment type="caution">
    <text evidence="3">The sequence shown here is derived from an EMBL/GenBank/DDBJ whole genome shotgun (WGS) entry which is preliminary data.</text>
</comment>
<dbReference type="SUPFAM" id="SSF52096">
    <property type="entry name" value="ClpP/crotonase"/>
    <property type="match status" value="1"/>
</dbReference>
<dbReference type="Pfam" id="PF00378">
    <property type="entry name" value="ECH_1"/>
    <property type="match status" value="1"/>
</dbReference>
<dbReference type="FunFam" id="3.90.226.10:FF:000009">
    <property type="entry name" value="Carnitinyl-CoA dehydratase"/>
    <property type="match status" value="1"/>
</dbReference>
<dbReference type="PANTHER" id="PTHR11941:SF54">
    <property type="entry name" value="ENOYL-COA HYDRATASE, MITOCHONDRIAL"/>
    <property type="match status" value="1"/>
</dbReference>
<organism evidence="3 4">
    <name type="scientific">Cercophora scortea</name>
    <dbReference type="NCBI Taxonomy" id="314031"/>
    <lineage>
        <taxon>Eukaryota</taxon>
        <taxon>Fungi</taxon>
        <taxon>Dikarya</taxon>
        <taxon>Ascomycota</taxon>
        <taxon>Pezizomycotina</taxon>
        <taxon>Sordariomycetes</taxon>
        <taxon>Sordariomycetidae</taxon>
        <taxon>Sordariales</taxon>
        <taxon>Lasiosphaeriaceae</taxon>
        <taxon>Cercophora</taxon>
    </lineage>
</organism>
<accession>A0AAE0MHQ6</accession>
<dbReference type="InterPro" id="IPR029045">
    <property type="entry name" value="ClpP/crotonase-like_dom_sf"/>
</dbReference>
<evidence type="ECO:0000313" key="3">
    <source>
        <dbReference type="EMBL" id="KAK3333046.1"/>
    </source>
</evidence>
<evidence type="ECO:0000256" key="1">
    <source>
        <dbReference type="ARBA" id="ARBA00005254"/>
    </source>
</evidence>
<dbReference type="CDD" id="cd06558">
    <property type="entry name" value="crotonase-like"/>
    <property type="match status" value="1"/>
</dbReference>
<evidence type="ECO:0000313" key="4">
    <source>
        <dbReference type="Proteomes" id="UP001286456"/>
    </source>
</evidence>
<protein>
    <submittedName>
        <fullName evidence="3">Enoyl-CoA hydratase/isomerase</fullName>
    </submittedName>
</protein>
<dbReference type="PANTHER" id="PTHR11941">
    <property type="entry name" value="ENOYL-COA HYDRATASE-RELATED"/>
    <property type="match status" value="1"/>
</dbReference>
<dbReference type="EMBL" id="JAUEPO010000002">
    <property type="protein sequence ID" value="KAK3333046.1"/>
    <property type="molecule type" value="Genomic_DNA"/>
</dbReference>
<comment type="similarity">
    <text evidence="1">Belongs to the enoyl-CoA hydratase/isomerase family.</text>
</comment>
<dbReference type="GO" id="GO:0006635">
    <property type="term" value="P:fatty acid beta-oxidation"/>
    <property type="evidence" value="ECO:0007669"/>
    <property type="project" value="TreeGrafter"/>
</dbReference>
<dbReference type="AlphaFoldDB" id="A0AAE0MHQ6"/>
<reference evidence="3" key="2">
    <citation type="submission" date="2023-06" db="EMBL/GenBank/DDBJ databases">
        <authorList>
            <consortium name="Lawrence Berkeley National Laboratory"/>
            <person name="Haridas S."/>
            <person name="Hensen N."/>
            <person name="Bonometti L."/>
            <person name="Westerberg I."/>
            <person name="Brannstrom I.O."/>
            <person name="Guillou S."/>
            <person name="Cros-Aarteil S."/>
            <person name="Calhoun S."/>
            <person name="Kuo A."/>
            <person name="Mondo S."/>
            <person name="Pangilinan J."/>
            <person name="Riley R."/>
            <person name="Labutti K."/>
            <person name="Andreopoulos B."/>
            <person name="Lipzen A."/>
            <person name="Chen C."/>
            <person name="Yanf M."/>
            <person name="Daum C."/>
            <person name="Ng V."/>
            <person name="Clum A."/>
            <person name="Steindorff A."/>
            <person name="Ohm R."/>
            <person name="Martin F."/>
            <person name="Silar P."/>
            <person name="Natvig D."/>
            <person name="Lalanne C."/>
            <person name="Gautier V."/>
            <person name="Ament-Velasquez S.L."/>
            <person name="Kruys A."/>
            <person name="Hutchinson M.I."/>
            <person name="Powell A.J."/>
            <person name="Barry K."/>
            <person name="Miller A.N."/>
            <person name="Grigoriev I.V."/>
            <person name="Debuchy R."/>
            <person name="Gladieux P."/>
            <person name="Thoren M.H."/>
            <person name="Johannesson H."/>
        </authorList>
    </citation>
    <scope>NUCLEOTIDE SEQUENCE</scope>
    <source>
        <strain evidence="3">SMH4131-1</strain>
    </source>
</reference>
<name>A0AAE0MHQ6_9PEZI</name>
<reference evidence="3" key="1">
    <citation type="journal article" date="2023" name="Mol. Phylogenet. Evol.">
        <title>Genome-scale phylogeny and comparative genomics of the fungal order Sordariales.</title>
        <authorList>
            <person name="Hensen N."/>
            <person name="Bonometti L."/>
            <person name="Westerberg I."/>
            <person name="Brannstrom I.O."/>
            <person name="Guillou S."/>
            <person name="Cros-Aarteil S."/>
            <person name="Calhoun S."/>
            <person name="Haridas S."/>
            <person name="Kuo A."/>
            <person name="Mondo S."/>
            <person name="Pangilinan J."/>
            <person name="Riley R."/>
            <person name="LaButti K."/>
            <person name="Andreopoulos B."/>
            <person name="Lipzen A."/>
            <person name="Chen C."/>
            <person name="Yan M."/>
            <person name="Daum C."/>
            <person name="Ng V."/>
            <person name="Clum A."/>
            <person name="Steindorff A."/>
            <person name="Ohm R.A."/>
            <person name="Martin F."/>
            <person name="Silar P."/>
            <person name="Natvig D.O."/>
            <person name="Lalanne C."/>
            <person name="Gautier V."/>
            <person name="Ament-Velasquez S.L."/>
            <person name="Kruys A."/>
            <person name="Hutchinson M.I."/>
            <person name="Powell A.J."/>
            <person name="Barry K."/>
            <person name="Miller A.N."/>
            <person name="Grigoriev I.V."/>
            <person name="Debuchy R."/>
            <person name="Gladieux P."/>
            <person name="Hiltunen Thoren M."/>
            <person name="Johannesson H."/>
        </authorList>
    </citation>
    <scope>NUCLEOTIDE SEQUENCE</scope>
    <source>
        <strain evidence="3">SMH4131-1</strain>
    </source>
</reference>
<keyword evidence="4" id="KW-1185">Reference proteome</keyword>
<dbReference type="InterPro" id="IPR001753">
    <property type="entry name" value="Enoyl-CoA_hydra/iso"/>
</dbReference>
<dbReference type="GO" id="GO:0005739">
    <property type="term" value="C:mitochondrion"/>
    <property type="evidence" value="ECO:0007669"/>
    <property type="project" value="TreeGrafter"/>
</dbReference>
<dbReference type="Gene3D" id="1.10.12.10">
    <property type="entry name" value="Lyase 2-enoyl-coa Hydratase, Chain A, domain 2"/>
    <property type="match status" value="1"/>
</dbReference>
<keyword evidence="2" id="KW-0456">Lyase</keyword>
<dbReference type="GO" id="GO:0016829">
    <property type="term" value="F:lyase activity"/>
    <property type="evidence" value="ECO:0007669"/>
    <property type="project" value="UniProtKB-KW"/>
</dbReference>
<dbReference type="Gene3D" id="3.90.226.10">
    <property type="entry name" value="2-enoyl-CoA Hydratase, Chain A, domain 1"/>
    <property type="match status" value="1"/>
</dbReference>